<accession>V7AY49</accession>
<name>V7AY49_PHAVU</name>
<proteinExistence type="predicted"/>
<sequence>MGCKGPFCVLKSCFKSGRRNDYECWESSERGRRRIFASDEDREHWVAEPGIDKKASDFIAKYYTTRFTRQFPS</sequence>
<dbReference type="Proteomes" id="UP000000226">
    <property type="component" value="Chromosome 9"/>
</dbReference>
<dbReference type="Gramene" id="ESW10582">
    <property type="protein sequence ID" value="ESW10582"/>
    <property type="gene ID" value="PHAVU_009G221500g"/>
</dbReference>
<protein>
    <submittedName>
        <fullName evidence="1">Uncharacterized protein</fullName>
    </submittedName>
</protein>
<dbReference type="OrthoDB" id="654716at2759"/>
<organism evidence="1 2">
    <name type="scientific">Phaseolus vulgaris</name>
    <name type="common">Kidney bean</name>
    <name type="synonym">French bean</name>
    <dbReference type="NCBI Taxonomy" id="3885"/>
    <lineage>
        <taxon>Eukaryota</taxon>
        <taxon>Viridiplantae</taxon>
        <taxon>Streptophyta</taxon>
        <taxon>Embryophyta</taxon>
        <taxon>Tracheophyta</taxon>
        <taxon>Spermatophyta</taxon>
        <taxon>Magnoliopsida</taxon>
        <taxon>eudicotyledons</taxon>
        <taxon>Gunneridae</taxon>
        <taxon>Pentapetalae</taxon>
        <taxon>rosids</taxon>
        <taxon>fabids</taxon>
        <taxon>Fabales</taxon>
        <taxon>Fabaceae</taxon>
        <taxon>Papilionoideae</taxon>
        <taxon>50 kb inversion clade</taxon>
        <taxon>NPAAA clade</taxon>
        <taxon>indigoferoid/millettioid clade</taxon>
        <taxon>Phaseoleae</taxon>
        <taxon>Phaseolus</taxon>
    </lineage>
</organism>
<reference evidence="2" key="1">
    <citation type="journal article" date="2014" name="Nat. Genet.">
        <title>A reference genome for common bean and genome-wide analysis of dual domestications.</title>
        <authorList>
            <person name="Schmutz J."/>
            <person name="McClean P.E."/>
            <person name="Mamidi S."/>
            <person name="Wu G.A."/>
            <person name="Cannon S.B."/>
            <person name="Grimwood J."/>
            <person name="Jenkins J."/>
            <person name="Shu S."/>
            <person name="Song Q."/>
            <person name="Chavarro C."/>
            <person name="Torres-Torres M."/>
            <person name="Geffroy V."/>
            <person name="Moghaddam S.M."/>
            <person name="Gao D."/>
            <person name="Abernathy B."/>
            <person name="Barry K."/>
            <person name="Blair M."/>
            <person name="Brick M.A."/>
            <person name="Chovatia M."/>
            <person name="Gepts P."/>
            <person name="Goodstein D.M."/>
            <person name="Gonzales M."/>
            <person name="Hellsten U."/>
            <person name="Hyten D.L."/>
            <person name="Jia G."/>
            <person name="Kelly J.D."/>
            <person name="Kudrna D."/>
            <person name="Lee R."/>
            <person name="Richard M.M."/>
            <person name="Miklas P.N."/>
            <person name="Osorno J.M."/>
            <person name="Rodrigues J."/>
            <person name="Thareau V."/>
            <person name="Urrea C.A."/>
            <person name="Wang M."/>
            <person name="Yu Y."/>
            <person name="Zhang M."/>
            <person name="Wing R.A."/>
            <person name="Cregan P.B."/>
            <person name="Rokhsar D.S."/>
            <person name="Jackson S.A."/>
        </authorList>
    </citation>
    <scope>NUCLEOTIDE SEQUENCE [LARGE SCALE GENOMIC DNA]</scope>
    <source>
        <strain evidence="2">cv. G19833</strain>
    </source>
</reference>
<dbReference type="EMBL" id="CM002296">
    <property type="protein sequence ID" value="ESW10582.1"/>
    <property type="molecule type" value="Genomic_DNA"/>
</dbReference>
<gene>
    <name evidence="1" type="ORF">PHAVU_009G221500g</name>
</gene>
<evidence type="ECO:0000313" key="2">
    <source>
        <dbReference type="Proteomes" id="UP000000226"/>
    </source>
</evidence>
<dbReference type="AlphaFoldDB" id="V7AY49"/>
<dbReference type="PANTHER" id="PTHR33511">
    <property type="entry name" value="OS06G0632400 PROTEIN"/>
    <property type="match status" value="1"/>
</dbReference>
<dbReference type="OMA" id="CWESSER"/>
<keyword evidence="2" id="KW-1185">Reference proteome</keyword>
<evidence type="ECO:0000313" key="1">
    <source>
        <dbReference type="EMBL" id="ESW10582.1"/>
    </source>
</evidence>